<keyword evidence="8" id="KW-1185">Reference proteome</keyword>
<evidence type="ECO:0000256" key="2">
    <source>
        <dbReference type="ARBA" id="ARBA00022692"/>
    </source>
</evidence>
<dbReference type="InterPro" id="IPR010432">
    <property type="entry name" value="RDD"/>
</dbReference>
<name>A0ABZ2HDV9_9RHOB</name>
<comment type="subcellular location">
    <subcellularLocation>
        <location evidence="1">Membrane</location>
        <topology evidence="1">Multi-pass membrane protein</topology>
    </subcellularLocation>
</comment>
<evidence type="ECO:0000256" key="3">
    <source>
        <dbReference type="ARBA" id="ARBA00022989"/>
    </source>
</evidence>
<dbReference type="Proteomes" id="UP001364156">
    <property type="component" value="Chromosome"/>
</dbReference>
<proteinExistence type="predicted"/>
<dbReference type="RefSeq" id="WP_338548260.1">
    <property type="nucleotide sequence ID" value="NZ_CP146069.1"/>
</dbReference>
<evidence type="ECO:0000256" key="4">
    <source>
        <dbReference type="ARBA" id="ARBA00023136"/>
    </source>
</evidence>
<evidence type="ECO:0000313" key="7">
    <source>
        <dbReference type="EMBL" id="WWR45313.1"/>
    </source>
</evidence>
<protein>
    <submittedName>
        <fullName evidence="7">RDD family protein</fullName>
    </submittedName>
</protein>
<organism evidence="7 8">
    <name type="scientific">Roseovarius phycicola</name>
    <dbReference type="NCBI Taxonomy" id="3080976"/>
    <lineage>
        <taxon>Bacteria</taxon>
        <taxon>Pseudomonadati</taxon>
        <taxon>Pseudomonadota</taxon>
        <taxon>Alphaproteobacteria</taxon>
        <taxon>Rhodobacterales</taxon>
        <taxon>Roseobacteraceae</taxon>
        <taxon>Roseovarius</taxon>
    </lineage>
</organism>
<keyword evidence="4 5" id="KW-0472">Membrane</keyword>
<evidence type="ECO:0000256" key="1">
    <source>
        <dbReference type="ARBA" id="ARBA00004141"/>
    </source>
</evidence>
<feature type="transmembrane region" description="Helical" evidence="5">
    <location>
        <begin position="100"/>
        <end position="125"/>
    </location>
</feature>
<evidence type="ECO:0000313" key="8">
    <source>
        <dbReference type="Proteomes" id="UP001364156"/>
    </source>
</evidence>
<accession>A0ABZ2HDV9</accession>
<dbReference type="Pfam" id="PF06271">
    <property type="entry name" value="RDD"/>
    <property type="match status" value="1"/>
</dbReference>
<feature type="domain" description="RDD" evidence="6">
    <location>
        <begin position="23"/>
        <end position="138"/>
    </location>
</feature>
<evidence type="ECO:0000256" key="5">
    <source>
        <dbReference type="SAM" id="Phobius"/>
    </source>
</evidence>
<sequence length="149" mass="16683">MTDTSWQIPDPDTQPEFYHDVPVKRLVAWCADTIITLFLCVIILPFTAFTGLFFLPLLFLTVGFFYRLATVTQGSATLGMRLMSIEFITLRGERFDKTYAFWHCLSFTVSCVIPPLLVASGVMMLTTARGQGLTDVMLGTLAVNRRAAM</sequence>
<keyword evidence="2 5" id="KW-0812">Transmembrane</keyword>
<keyword evidence="3 5" id="KW-1133">Transmembrane helix</keyword>
<reference evidence="7 8" key="1">
    <citation type="submission" date="2023-10" db="EMBL/GenBank/DDBJ databases">
        <title>Roseovarius strain S88 nov., isolated from a marine algae.</title>
        <authorList>
            <person name="Lee M.W."/>
            <person name="Lee J.K."/>
            <person name="Kim J.M."/>
            <person name="Choi D.G."/>
            <person name="Baek J.H."/>
            <person name="Bayburt H."/>
            <person name="Jung J.J."/>
            <person name="Han D.M."/>
            <person name="Jeon C.O."/>
        </authorList>
    </citation>
    <scope>NUCLEOTIDE SEQUENCE [LARGE SCALE GENOMIC DNA]</scope>
    <source>
        <strain evidence="7 8">S88</strain>
    </source>
</reference>
<evidence type="ECO:0000259" key="6">
    <source>
        <dbReference type="Pfam" id="PF06271"/>
    </source>
</evidence>
<dbReference type="EMBL" id="CP146069">
    <property type="protein sequence ID" value="WWR45313.1"/>
    <property type="molecule type" value="Genomic_DNA"/>
</dbReference>
<gene>
    <name evidence="7" type="ORF">RZ517_10900</name>
</gene>